<proteinExistence type="predicted"/>
<evidence type="ECO:0008006" key="4">
    <source>
        <dbReference type="Google" id="ProtNLM"/>
    </source>
</evidence>
<dbReference type="RefSeq" id="XP_002957494.1">
    <property type="nucleotide sequence ID" value="XM_002957448.1"/>
</dbReference>
<keyword evidence="1" id="KW-0732">Signal</keyword>
<evidence type="ECO:0000313" key="3">
    <source>
        <dbReference type="Proteomes" id="UP000001058"/>
    </source>
</evidence>
<feature type="chain" id="PRO_5003124480" description="Secreted protein" evidence="1">
    <location>
        <begin position="29"/>
        <end position="101"/>
    </location>
</feature>
<evidence type="ECO:0000256" key="1">
    <source>
        <dbReference type="SAM" id="SignalP"/>
    </source>
</evidence>
<feature type="signal peptide" evidence="1">
    <location>
        <begin position="1"/>
        <end position="28"/>
    </location>
</feature>
<dbReference type="EMBL" id="GL378395">
    <property type="protein sequence ID" value="EFJ41388.1"/>
    <property type="molecule type" value="Genomic_DNA"/>
</dbReference>
<dbReference type="AlphaFoldDB" id="D8UFS6"/>
<protein>
    <recommendedName>
        <fullName evidence="4">Secreted protein</fullName>
    </recommendedName>
</protein>
<dbReference type="KEGG" id="vcn:VOLCADRAFT_98602"/>
<name>D8UFS6_VOLCA</name>
<sequence>MYGIRPGCGVRMFSIFLFFLLFPAKSLSEEGRRTMPPLPSIRDLSVPPAASFPLTYIQNEPPDRVAWGCGGGRPPVLGDLSIACLVSNELVWPFLDIYPDQ</sequence>
<evidence type="ECO:0000313" key="2">
    <source>
        <dbReference type="EMBL" id="EFJ41388.1"/>
    </source>
</evidence>
<gene>
    <name evidence="2" type="ORF">VOLCADRAFT_98602</name>
</gene>
<dbReference type="GeneID" id="9626988"/>
<dbReference type="Proteomes" id="UP000001058">
    <property type="component" value="Unassembled WGS sequence"/>
</dbReference>
<keyword evidence="3" id="KW-1185">Reference proteome</keyword>
<dbReference type="InParanoid" id="D8UFS6"/>
<reference evidence="2 3" key="1">
    <citation type="journal article" date="2010" name="Science">
        <title>Genomic analysis of organismal complexity in the multicellular green alga Volvox carteri.</title>
        <authorList>
            <person name="Prochnik S.E."/>
            <person name="Umen J."/>
            <person name="Nedelcu A.M."/>
            <person name="Hallmann A."/>
            <person name="Miller S.M."/>
            <person name="Nishii I."/>
            <person name="Ferris P."/>
            <person name="Kuo A."/>
            <person name="Mitros T."/>
            <person name="Fritz-Laylin L.K."/>
            <person name="Hellsten U."/>
            <person name="Chapman J."/>
            <person name="Simakov O."/>
            <person name="Rensing S.A."/>
            <person name="Terry A."/>
            <person name="Pangilinan J."/>
            <person name="Kapitonov V."/>
            <person name="Jurka J."/>
            <person name="Salamov A."/>
            <person name="Shapiro H."/>
            <person name="Schmutz J."/>
            <person name="Grimwood J."/>
            <person name="Lindquist E."/>
            <person name="Lucas S."/>
            <person name="Grigoriev I.V."/>
            <person name="Schmitt R."/>
            <person name="Kirk D."/>
            <person name="Rokhsar D.S."/>
        </authorList>
    </citation>
    <scope>NUCLEOTIDE SEQUENCE [LARGE SCALE GENOMIC DNA]</scope>
    <source>
        <strain evidence="3">f. Nagariensis / Eve</strain>
    </source>
</reference>
<organism evidence="3">
    <name type="scientific">Volvox carteri f. nagariensis</name>
    <dbReference type="NCBI Taxonomy" id="3068"/>
    <lineage>
        <taxon>Eukaryota</taxon>
        <taxon>Viridiplantae</taxon>
        <taxon>Chlorophyta</taxon>
        <taxon>core chlorophytes</taxon>
        <taxon>Chlorophyceae</taxon>
        <taxon>CS clade</taxon>
        <taxon>Chlamydomonadales</taxon>
        <taxon>Volvocaceae</taxon>
        <taxon>Volvox</taxon>
    </lineage>
</organism>
<accession>D8UFS6</accession>